<feature type="transmembrane region" description="Helical" evidence="7">
    <location>
        <begin position="232"/>
        <end position="252"/>
    </location>
</feature>
<name>A0ABU2JRB6_9ACTN</name>
<dbReference type="RefSeq" id="WP_311667583.1">
    <property type="nucleotide sequence ID" value="NZ_JAVREO010000007.1"/>
</dbReference>
<dbReference type="Proteomes" id="UP001183410">
    <property type="component" value="Unassembled WGS sequence"/>
</dbReference>
<dbReference type="PANTHER" id="PTHR43227">
    <property type="entry name" value="BLL4140 PROTEIN"/>
    <property type="match status" value="1"/>
</dbReference>
<evidence type="ECO:0000256" key="8">
    <source>
        <dbReference type="SAM" id="MobiDB-lite"/>
    </source>
</evidence>
<evidence type="ECO:0000256" key="5">
    <source>
        <dbReference type="ARBA" id="ARBA00022989"/>
    </source>
</evidence>
<evidence type="ECO:0000256" key="4">
    <source>
        <dbReference type="ARBA" id="ARBA00022692"/>
    </source>
</evidence>
<keyword evidence="3" id="KW-1003">Cell membrane</keyword>
<gene>
    <name evidence="10" type="ORF">RM844_14620</name>
</gene>
<reference evidence="11" key="1">
    <citation type="submission" date="2023-07" db="EMBL/GenBank/DDBJ databases">
        <title>30 novel species of actinomycetes from the DSMZ collection.</title>
        <authorList>
            <person name="Nouioui I."/>
        </authorList>
    </citation>
    <scope>NUCLEOTIDE SEQUENCE [LARGE SCALE GENOMIC DNA]</scope>
    <source>
        <strain evidence="11">DSM 44915</strain>
    </source>
</reference>
<comment type="caution">
    <text evidence="10">The sequence shown here is derived from an EMBL/GenBank/DDBJ whole genome shotgun (WGS) entry which is preliminary data.</text>
</comment>
<dbReference type="SUPFAM" id="SSF161098">
    <property type="entry name" value="MetI-like"/>
    <property type="match status" value="1"/>
</dbReference>
<dbReference type="InterPro" id="IPR050809">
    <property type="entry name" value="UgpAE/MalFG_permease"/>
</dbReference>
<dbReference type="Pfam" id="PF00528">
    <property type="entry name" value="BPD_transp_1"/>
    <property type="match status" value="1"/>
</dbReference>
<dbReference type="CDD" id="cd06261">
    <property type="entry name" value="TM_PBP2"/>
    <property type="match status" value="1"/>
</dbReference>
<protein>
    <submittedName>
        <fullName evidence="10">Sugar ABC transporter permease</fullName>
    </submittedName>
</protein>
<feature type="transmembrane region" description="Helical" evidence="7">
    <location>
        <begin position="128"/>
        <end position="151"/>
    </location>
</feature>
<evidence type="ECO:0000313" key="10">
    <source>
        <dbReference type="EMBL" id="MDT0267521.1"/>
    </source>
</evidence>
<dbReference type="EMBL" id="JAVREO010000007">
    <property type="protein sequence ID" value="MDT0267521.1"/>
    <property type="molecule type" value="Genomic_DNA"/>
</dbReference>
<sequence length="318" mass="34783">MSAVSTPAASRRPRRDPAEAADPLPGTRRQRRRLTGLWFVAPFAAVFLLVIIAPIGYAIYLSLFRDRLVGGTIFVGLDNYLKALDDPAFWDSVLRVAGYMAVQVPVMLALSLLAALALDSARLYFTPLYRIALFLPYAIPAVVAALMWGFMYGTDSGLIGNLNSSLGLDLPDPLSGNYVLAAIGNVATWEFVGFNMLILYSALQLVPRERYEAATIDGAGWVRVIRHIKLPAMRPSLVLATVFSVIGSFQLFNEPSVLKTLSPNTISTSYTPNLYAYNLSFAGQQFNYAAAISILIGVITMTVAFVIQFLGTRREATR</sequence>
<feature type="transmembrane region" description="Helical" evidence="7">
    <location>
        <begin position="288"/>
        <end position="310"/>
    </location>
</feature>
<dbReference type="Gene3D" id="1.10.3720.10">
    <property type="entry name" value="MetI-like"/>
    <property type="match status" value="1"/>
</dbReference>
<evidence type="ECO:0000259" key="9">
    <source>
        <dbReference type="PROSITE" id="PS50928"/>
    </source>
</evidence>
<evidence type="ECO:0000256" key="6">
    <source>
        <dbReference type="ARBA" id="ARBA00023136"/>
    </source>
</evidence>
<evidence type="ECO:0000256" key="1">
    <source>
        <dbReference type="ARBA" id="ARBA00004651"/>
    </source>
</evidence>
<evidence type="ECO:0000313" key="11">
    <source>
        <dbReference type="Proteomes" id="UP001183410"/>
    </source>
</evidence>
<keyword evidence="11" id="KW-1185">Reference proteome</keyword>
<evidence type="ECO:0000256" key="7">
    <source>
        <dbReference type="RuleBase" id="RU363032"/>
    </source>
</evidence>
<feature type="transmembrane region" description="Helical" evidence="7">
    <location>
        <begin position="96"/>
        <end position="116"/>
    </location>
</feature>
<dbReference type="PROSITE" id="PS50928">
    <property type="entry name" value="ABC_TM1"/>
    <property type="match status" value="1"/>
</dbReference>
<comment type="subcellular location">
    <subcellularLocation>
        <location evidence="1 7">Cell membrane</location>
        <topology evidence="1 7">Multi-pass membrane protein</topology>
    </subcellularLocation>
</comment>
<proteinExistence type="inferred from homology"/>
<feature type="transmembrane region" description="Helical" evidence="7">
    <location>
        <begin position="178"/>
        <end position="200"/>
    </location>
</feature>
<organism evidence="10 11">
    <name type="scientific">Streptomyces chisholmiae</name>
    <dbReference type="NCBI Taxonomy" id="3075540"/>
    <lineage>
        <taxon>Bacteria</taxon>
        <taxon>Bacillati</taxon>
        <taxon>Actinomycetota</taxon>
        <taxon>Actinomycetes</taxon>
        <taxon>Kitasatosporales</taxon>
        <taxon>Streptomycetaceae</taxon>
        <taxon>Streptomyces</taxon>
    </lineage>
</organism>
<keyword evidence="2 7" id="KW-0813">Transport</keyword>
<feature type="transmembrane region" description="Helical" evidence="7">
    <location>
        <begin position="37"/>
        <end position="60"/>
    </location>
</feature>
<keyword evidence="4 7" id="KW-0812">Transmembrane</keyword>
<comment type="similarity">
    <text evidence="7">Belongs to the binding-protein-dependent transport system permease family.</text>
</comment>
<feature type="region of interest" description="Disordered" evidence="8">
    <location>
        <begin position="1"/>
        <end position="26"/>
    </location>
</feature>
<dbReference type="InterPro" id="IPR000515">
    <property type="entry name" value="MetI-like"/>
</dbReference>
<feature type="domain" description="ABC transmembrane type-1" evidence="9">
    <location>
        <begin position="89"/>
        <end position="307"/>
    </location>
</feature>
<dbReference type="PANTHER" id="PTHR43227:SF8">
    <property type="entry name" value="DIACETYLCHITOBIOSE UPTAKE SYSTEM PERMEASE PROTEIN DASB"/>
    <property type="match status" value="1"/>
</dbReference>
<accession>A0ABU2JRB6</accession>
<evidence type="ECO:0000256" key="2">
    <source>
        <dbReference type="ARBA" id="ARBA00022448"/>
    </source>
</evidence>
<dbReference type="InterPro" id="IPR035906">
    <property type="entry name" value="MetI-like_sf"/>
</dbReference>
<keyword evidence="6 7" id="KW-0472">Membrane</keyword>
<evidence type="ECO:0000256" key="3">
    <source>
        <dbReference type="ARBA" id="ARBA00022475"/>
    </source>
</evidence>
<keyword evidence="5 7" id="KW-1133">Transmembrane helix</keyword>